<dbReference type="OrthoDB" id="10263206at2759"/>
<name>A0A168R522_ABSGL</name>
<dbReference type="Proteomes" id="UP000078561">
    <property type="component" value="Unassembled WGS sequence"/>
</dbReference>
<dbReference type="GO" id="GO:0005096">
    <property type="term" value="F:GTPase activator activity"/>
    <property type="evidence" value="ECO:0007669"/>
    <property type="project" value="TreeGrafter"/>
</dbReference>
<gene>
    <name evidence="7" type="primary">ABSGL_11993.1 scaffold 12361</name>
</gene>
<comment type="subcellular location">
    <subcellularLocation>
        <location evidence="1">Cytoplasm</location>
        <location evidence="1">Cytoskeleton</location>
    </subcellularLocation>
</comment>
<protein>
    <recommendedName>
        <fullName evidence="6">Rab-GAP TBC domain-containing protein</fullName>
    </recommendedName>
</protein>
<evidence type="ECO:0000259" key="6">
    <source>
        <dbReference type="PROSITE" id="PS50086"/>
    </source>
</evidence>
<dbReference type="SUPFAM" id="SSF47923">
    <property type="entry name" value="Ypt/Rab-GAP domain of gyp1p"/>
    <property type="match status" value="1"/>
</dbReference>
<proteinExistence type="inferred from homology"/>
<dbReference type="EMBL" id="LT554490">
    <property type="protein sequence ID" value="SAM06117.1"/>
    <property type="molecule type" value="Genomic_DNA"/>
</dbReference>
<keyword evidence="3" id="KW-0206">Cytoskeleton</keyword>
<keyword evidence="8" id="KW-1185">Reference proteome</keyword>
<evidence type="ECO:0000256" key="2">
    <source>
        <dbReference type="ARBA" id="ARBA00022490"/>
    </source>
</evidence>
<reference evidence="7" key="1">
    <citation type="submission" date="2016-04" db="EMBL/GenBank/DDBJ databases">
        <authorList>
            <person name="Evans L.H."/>
            <person name="Alamgir A."/>
            <person name="Owens N."/>
            <person name="Weber N.D."/>
            <person name="Virtaneva K."/>
            <person name="Barbian K."/>
            <person name="Babar A."/>
            <person name="Rosenke K."/>
        </authorList>
    </citation>
    <scope>NUCLEOTIDE SEQUENCE [LARGE SCALE GENOMIC DNA]</scope>
    <source>
        <strain evidence="7">CBS 101.48</strain>
    </source>
</reference>
<dbReference type="Pfam" id="PF00566">
    <property type="entry name" value="RabGAP-TBC"/>
    <property type="match status" value="1"/>
</dbReference>
<dbReference type="FunCoup" id="A0A168R522">
    <property type="interactions" value="79"/>
</dbReference>
<accession>A0A168R522</accession>
<evidence type="ECO:0000256" key="5">
    <source>
        <dbReference type="ARBA" id="ARBA00061049"/>
    </source>
</evidence>
<evidence type="ECO:0000256" key="4">
    <source>
        <dbReference type="ARBA" id="ARBA00023306"/>
    </source>
</evidence>
<dbReference type="OMA" id="CHKSEPQ"/>
<evidence type="ECO:0000256" key="1">
    <source>
        <dbReference type="ARBA" id="ARBA00004245"/>
    </source>
</evidence>
<dbReference type="PROSITE" id="PS50086">
    <property type="entry name" value="TBC_RABGAP"/>
    <property type="match status" value="1"/>
</dbReference>
<dbReference type="FunFam" id="1.10.8.270:FF:000035">
    <property type="entry name" value="Cell cycle arrest protein BUB2"/>
    <property type="match status" value="1"/>
</dbReference>
<evidence type="ECO:0000313" key="7">
    <source>
        <dbReference type="EMBL" id="SAM06117.1"/>
    </source>
</evidence>
<keyword evidence="4" id="KW-0131">Cell cycle</keyword>
<dbReference type="GO" id="GO:0005856">
    <property type="term" value="C:cytoskeleton"/>
    <property type="evidence" value="ECO:0007669"/>
    <property type="project" value="UniProtKB-SubCell"/>
</dbReference>
<evidence type="ECO:0000313" key="8">
    <source>
        <dbReference type="Proteomes" id="UP000078561"/>
    </source>
</evidence>
<dbReference type="PANTHER" id="PTHR22957:SF263">
    <property type="entry name" value="MITOTIC CHECK POINT PROTEIN BUB2"/>
    <property type="match status" value="1"/>
</dbReference>
<dbReference type="Gene3D" id="1.10.8.270">
    <property type="entry name" value="putative rabgap domain of human tbc1 domain family member 14 like domains"/>
    <property type="match status" value="1"/>
</dbReference>
<feature type="domain" description="Rab-GAP TBC" evidence="6">
    <location>
        <begin position="37"/>
        <end position="238"/>
    </location>
</feature>
<dbReference type="InterPro" id="IPR035969">
    <property type="entry name" value="Rab-GAP_TBC_sf"/>
</dbReference>
<dbReference type="AlphaFoldDB" id="A0A168R522"/>
<comment type="similarity">
    <text evidence="5">Belongs to the BUB2 family.</text>
</comment>
<organism evidence="7">
    <name type="scientific">Absidia glauca</name>
    <name type="common">Pin mould</name>
    <dbReference type="NCBI Taxonomy" id="4829"/>
    <lineage>
        <taxon>Eukaryota</taxon>
        <taxon>Fungi</taxon>
        <taxon>Fungi incertae sedis</taxon>
        <taxon>Mucoromycota</taxon>
        <taxon>Mucoromycotina</taxon>
        <taxon>Mucoromycetes</taxon>
        <taxon>Mucorales</taxon>
        <taxon>Cunninghamellaceae</taxon>
        <taxon>Absidia</taxon>
    </lineage>
</organism>
<dbReference type="STRING" id="4829.A0A168R522"/>
<dbReference type="InParanoid" id="A0A168R522"/>
<sequence>MDYSINNVNAILSRNHALPAETENSLMDLRIFVLHKAIPSTVSAHCYISLVRRGPSIMDGKIKNDTFRTMTTDAEFLEQVSEDMLIRTLNAFVRISLPGDKNLDTQEEASYRNKFLDWFPGGGLTYVQGMNVLVAPFLMVMPEMEAFFAFSTFMWRWCPLYIQPNLKGVHCGAKLLDMCLKTLDPQLYYLLLSKGITANVYAIPCNCHDILCLHPAIERITTTLGCHVCFWTTFEHPVHHCSAGIDEARLAVKSKLLRKLPPLQADKIIKITLASVKIIPPDLYDKLVRHARDESVAESVGIHLSAGVAQSEDLHTLPPYLAEALL</sequence>
<dbReference type="PANTHER" id="PTHR22957">
    <property type="entry name" value="TBC1 DOMAIN FAMILY MEMBER GTPASE-ACTIVATING PROTEIN"/>
    <property type="match status" value="1"/>
</dbReference>
<dbReference type="InterPro" id="IPR000195">
    <property type="entry name" value="Rab-GAP-TBC_dom"/>
</dbReference>
<dbReference type="SMART" id="SM00164">
    <property type="entry name" value="TBC"/>
    <property type="match status" value="1"/>
</dbReference>
<keyword evidence="2" id="KW-0963">Cytoplasm</keyword>
<evidence type="ECO:0000256" key="3">
    <source>
        <dbReference type="ARBA" id="ARBA00023212"/>
    </source>
</evidence>